<dbReference type="RefSeq" id="YP_009209062.1">
    <property type="nucleotide sequence ID" value="NC_028914.1"/>
</dbReference>
<reference evidence="2 3" key="1">
    <citation type="submission" date="2014-12" db="EMBL/GenBank/DDBJ databases">
        <authorList>
            <person name="Cote D."/>
            <person name="Daigle Z."/>
            <person name="Borges K.M."/>
            <person name="Adams S.D."/>
            <person name="Alvey R.M."/>
            <person name="Barekzi N."/>
            <person name="Beal Z.N."/>
            <person name="Briggs L.A."/>
            <person name="Brown T."/>
            <person name="Coomans R.J."/>
            <person name="D'Elia T."/>
            <person name="Doss J.H."/>
            <person name="Ellsworth J.A."/>
            <person name="Ettinger W.F."/>
            <person name="Fox D.J."/>
            <person name="Gauthier D.T."/>
            <person name="Andriolo J.M."/>
            <person name="Grubb S."/>
            <person name="Gugssa A.H."/>
            <person name="Hauser C.R."/>
            <person name="Hull A.K."/>
            <person name="Jackson N."/>
            <person name="Kart M.U."/>
            <person name="Korey C.A."/>
            <person name="Makemson J."/>
            <person name="McKinney A.L."/>
            <person name="Nelson P.R."/>
            <person name="Newman R.H."/>
            <person name="Powell G."/>
            <person name="Rodriguez-Lanetty M."/>
            <person name="Royer D."/>
            <person name="Sabila M.H."/>
            <person name="Sadana R."/>
            <person name="Saha S."/>
            <person name="Sangster N."/>
            <person name="Slowan-Pomeroy T."/>
            <person name="Urbinati C.R."/>
            <person name="Ward R.E."/>
            <person name="Warner M."/>
            <person name="Williamson B."/>
            <person name="Biederman B."/>
            <person name="Cresawn S.G."/>
            <person name="Bowman C.A."/>
            <person name="Russell D.A."/>
            <person name="Pope W.H."/>
            <person name="Jacobs-Sera D."/>
            <person name="Hendrix R.W."/>
            <person name="Hatfull G.H."/>
        </authorList>
    </citation>
    <scope>NUCLEOTIDE SEQUENCE [LARGE SCALE GENOMIC DNA]</scope>
</reference>
<dbReference type="Proteomes" id="UP000031723">
    <property type="component" value="Segment"/>
</dbReference>
<accession>A0A0B5A0V3</accession>
<feature type="region of interest" description="Disordered" evidence="1">
    <location>
        <begin position="217"/>
        <end position="247"/>
    </location>
</feature>
<name>A0A0B5A0V3_9CAUD</name>
<evidence type="ECO:0000313" key="3">
    <source>
        <dbReference type="Proteomes" id="UP000031723"/>
    </source>
</evidence>
<protein>
    <submittedName>
        <fullName evidence="2">Tail assembly chaperone</fullName>
    </submittedName>
</protein>
<dbReference type="Pfam" id="PF17388">
    <property type="entry name" value="GP24_25"/>
    <property type="match status" value="1"/>
</dbReference>
<dbReference type="InterPro" id="IPR020132">
    <property type="entry name" value="Gp24/Gp25"/>
</dbReference>
<evidence type="ECO:0000256" key="1">
    <source>
        <dbReference type="SAM" id="MobiDB-lite"/>
    </source>
</evidence>
<gene>
    <name evidence="2" type="primary">26</name>
    <name evidence="2" type="ORF">SHEEN_26</name>
</gene>
<feature type="compositionally biased region" description="Basic and acidic residues" evidence="1">
    <location>
        <begin position="230"/>
        <end position="241"/>
    </location>
</feature>
<organism evidence="2 3">
    <name type="scientific">Mycobacterium phage Sheen</name>
    <dbReference type="NCBI Taxonomy" id="1589274"/>
    <lineage>
        <taxon>Viruses</taxon>
        <taxon>Duplodnaviria</taxon>
        <taxon>Heunggongvirae</taxon>
        <taxon>Uroviricota</taxon>
        <taxon>Caudoviricetes</taxon>
        <taxon>Sheenvirus</taxon>
        <taxon>Sheenvirus Sheen</taxon>
    </lineage>
</organism>
<dbReference type="EMBL" id="KP273225">
    <property type="protein sequence ID" value="AJD82443.1"/>
    <property type="molecule type" value="Genomic_DNA"/>
</dbReference>
<sequence>MSNVFTLDALAAEARKKFAPVVIGLSDDSEVKLTSFLKLEKEDRKMVKAALDSLNEIDEDDDSDDALETVIETISKIFSVIANKPSKLLRALDDEEDREVRLSVMTRILHAWLEQAQVGGSVELAGLIDKYGGAILADLKHEYGVDLRDLFSEDDPLSPRYVLTLIRHLPSTSATFAEMRGGIEYRAWDEDRYQRVAQTDAIRGLLYAFILAHTGKNSRKPQAPEPWPTPDRKNRREREKNTPGSFYHMVATQLAKKKRIKEGR</sequence>
<dbReference type="KEGG" id="vg:26635404"/>
<dbReference type="OrthoDB" id="7980at10239"/>
<proteinExistence type="predicted"/>
<evidence type="ECO:0000313" key="2">
    <source>
        <dbReference type="EMBL" id="AJD82443.1"/>
    </source>
</evidence>
<dbReference type="GeneID" id="26635404"/>
<keyword evidence="3" id="KW-1185">Reference proteome</keyword>